<dbReference type="Gene3D" id="1.10.245.10">
    <property type="entry name" value="SWIB/MDM2 domain"/>
    <property type="match status" value="1"/>
</dbReference>
<dbReference type="EMBL" id="JADCNL010000002">
    <property type="protein sequence ID" value="KAG0491354.1"/>
    <property type="molecule type" value="Genomic_DNA"/>
</dbReference>
<proteinExistence type="predicted"/>
<protein>
    <recommendedName>
        <fullName evidence="1">DM2 domain-containing protein</fullName>
    </recommendedName>
</protein>
<dbReference type="OrthoDB" id="540503at2759"/>
<evidence type="ECO:0000313" key="3">
    <source>
        <dbReference type="Proteomes" id="UP000636800"/>
    </source>
</evidence>
<feature type="domain" description="DM2" evidence="1">
    <location>
        <begin position="24"/>
        <end position="59"/>
    </location>
</feature>
<comment type="caution">
    <text evidence="2">The sequence shown here is derived from an EMBL/GenBank/DDBJ whole genome shotgun (WGS) entry which is preliminary data.</text>
</comment>
<dbReference type="Pfam" id="PF02201">
    <property type="entry name" value="SWIB"/>
    <property type="match status" value="1"/>
</dbReference>
<dbReference type="SUPFAM" id="SSF47592">
    <property type="entry name" value="SWIB/MDM2 domain"/>
    <property type="match status" value="1"/>
</dbReference>
<dbReference type="CDD" id="cd10567">
    <property type="entry name" value="SWIB-MDM2_like"/>
    <property type="match status" value="1"/>
</dbReference>
<dbReference type="AlphaFoldDB" id="A0A835RLM9"/>
<keyword evidence="3" id="KW-1185">Reference proteome</keyword>
<dbReference type="InterPro" id="IPR003121">
    <property type="entry name" value="SWIB_MDM2_domain"/>
</dbReference>
<reference evidence="2 3" key="1">
    <citation type="journal article" date="2020" name="Nat. Food">
        <title>A phased Vanilla planifolia genome enables genetic improvement of flavour and production.</title>
        <authorList>
            <person name="Hasing T."/>
            <person name="Tang H."/>
            <person name="Brym M."/>
            <person name="Khazi F."/>
            <person name="Huang T."/>
            <person name="Chambers A.H."/>
        </authorList>
    </citation>
    <scope>NUCLEOTIDE SEQUENCE [LARGE SCALE GENOMIC DNA]</scope>
    <source>
        <tissue evidence="2">Leaf</tissue>
    </source>
</reference>
<organism evidence="2 3">
    <name type="scientific">Vanilla planifolia</name>
    <name type="common">Vanilla</name>
    <dbReference type="NCBI Taxonomy" id="51239"/>
    <lineage>
        <taxon>Eukaryota</taxon>
        <taxon>Viridiplantae</taxon>
        <taxon>Streptophyta</taxon>
        <taxon>Embryophyta</taxon>
        <taxon>Tracheophyta</taxon>
        <taxon>Spermatophyta</taxon>
        <taxon>Magnoliopsida</taxon>
        <taxon>Liliopsida</taxon>
        <taxon>Asparagales</taxon>
        <taxon>Orchidaceae</taxon>
        <taxon>Vanilloideae</taxon>
        <taxon>Vanilleae</taxon>
        <taxon>Vanilla</taxon>
    </lineage>
</organism>
<sequence length="175" mass="20409">MVVKAGTKKALTEYPKRLASLIDLYNLPSKLREFVGQSQISRLGCFIHVWSYIKEHNLQGRFSYSFFVAYCFALELSFQTNLSQFDLLEMASTRVYGMDAVDFLFKVLAQQHCQGHEPPKKDHNRAHAFYPSLREDSQNSFRRFVSISTFQWRKKGMREDGLLCELHSFAFEMDA</sequence>
<evidence type="ECO:0000313" key="2">
    <source>
        <dbReference type="EMBL" id="KAG0491354.1"/>
    </source>
</evidence>
<gene>
    <name evidence="2" type="ORF">HPP92_004752</name>
</gene>
<accession>A0A835RLM9</accession>
<dbReference type="Proteomes" id="UP000636800">
    <property type="component" value="Chromosome 2"/>
</dbReference>
<evidence type="ECO:0000259" key="1">
    <source>
        <dbReference type="Pfam" id="PF02201"/>
    </source>
</evidence>
<dbReference type="InterPro" id="IPR036885">
    <property type="entry name" value="SWIB_MDM2_dom_sf"/>
</dbReference>
<name>A0A835RLM9_VANPL</name>